<organism evidence="3 4">
    <name type="scientific">Micromonospora trifolii</name>
    <dbReference type="NCBI Taxonomy" id="2911208"/>
    <lineage>
        <taxon>Bacteria</taxon>
        <taxon>Bacillati</taxon>
        <taxon>Actinomycetota</taxon>
        <taxon>Actinomycetes</taxon>
        <taxon>Micromonosporales</taxon>
        <taxon>Micromonosporaceae</taxon>
        <taxon>Micromonospora</taxon>
    </lineage>
</organism>
<gene>
    <name evidence="3" type="ORF">NIE79_004458</name>
</gene>
<evidence type="ECO:0000313" key="3">
    <source>
        <dbReference type="EMBL" id="MCG5445930.1"/>
    </source>
</evidence>
<dbReference type="InterPro" id="IPR011600">
    <property type="entry name" value="Pept_C14_caspase"/>
</dbReference>
<dbReference type="InterPro" id="IPR029030">
    <property type="entry name" value="Caspase-like_dom_sf"/>
</dbReference>
<proteinExistence type="predicted"/>
<name>A0ABS9N8E9_9ACTN</name>
<feature type="domain" description="Peptidase C14 caspase" evidence="2">
    <location>
        <begin position="12"/>
        <end position="228"/>
    </location>
</feature>
<evidence type="ECO:0000259" key="2">
    <source>
        <dbReference type="Pfam" id="PF00656"/>
    </source>
</evidence>
<dbReference type="NCBIfam" id="NF047832">
    <property type="entry name" value="caspase_w_EACC1"/>
    <property type="match status" value="1"/>
</dbReference>
<accession>A0ABS9N8E9</accession>
<comment type="caution">
    <text evidence="3">The sequence shown here is derived from an EMBL/GenBank/DDBJ whole genome shotgun (WGS) entry which is preliminary data.</text>
</comment>
<dbReference type="SUPFAM" id="SSF52129">
    <property type="entry name" value="Caspase-like"/>
    <property type="match status" value="1"/>
</dbReference>
<feature type="region of interest" description="Disordered" evidence="1">
    <location>
        <begin position="306"/>
        <end position="384"/>
    </location>
</feature>
<dbReference type="Pfam" id="PF00656">
    <property type="entry name" value="Peptidase_C14"/>
    <property type="match status" value="1"/>
</dbReference>
<protein>
    <submittedName>
        <fullName evidence="3">Caspase family protein</fullName>
    </submittedName>
</protein>
<sequence>MTAALPDPAASRAVLIGVSEYRSMPGIPAAERNVRGLAALLTDPTLWGLPPEHCRVVIDPTSSEEVLRAVHEASMAATDALVVYFAGHGLLDDIAELYLALPEASRERLWGAVRFADVRREMITAARGCRAKVVLLDCCYSGRAMSGFMSGPGQLADQAVVDGAYLMTATAENMPAIAAVGAEYTAFTGALVQTLRDGVLGGPRLLDMDTLFTAVDQHLHARNHPRPQRRSRNDGHRIAIARNRAAATPPGGAPDDERVGEVAPPGRGSGPGRRWTRHRSVWAGALGSLLLLLAIIGWQADLLGGGPNSPEGRSTTQRPGTSNTPSRTTPSGPTSSDPTPPVTGPSAATVSPAPARGGPPVVIVLSEDPDDRDKPVTGSTPDGSIRIGVHAVSTNDQRIGFSVVTDERSCMVSAATVGQSLVLPESAGGWVRIVVDDVRSKVIGAQKVVYRGLLSVSRGAGKAPRNNLACN</sequence>
<evidence type="ECO:0000313" key="4">
    <source>
        <dbReference type="Proteomes" id="UP001201629"/>
    </source>
</evidence>
<reference evidence="3 4" key="1">
    <citation type="submission" date="2022-01" db="EMBL/GenBank/DDBJ databases">
        <authorList>
            <person name="Riesco R."/>
            <person name="Trujillo M.E."/>
        </authorList>
    </citation>
    <scope>NUCLEOTIDE SEQUENCE [LARGE SCALE GENOMIC DNA]</scope>
    <source>
        <strain evidence="3 4">NIE79</strain>
    </source>
</reference>
<dbReference type="Proteomes" id="UP001201629">
    <property type="component" value="Unassembled WGS sequence"/>
</dbReference>
<dbReference type="EMBL" id="JAKKFD010000044">
    <property type="protein sequence ID" value="MCG5445930.1"/>
    <property type="molecule type" value="Genomic_DNA"/>
</dbReference>
<dbReference type="RefSeq" id="WP_238680873.1">
    <property type="nucleotide sequence ID" value="NZ_JAKKFD010000044.1"/>
</dbReference>
<feature type="region of interest" description="Disordered" evidence="1">
    <location>
        <begin position="243"/>
        <end position="275"/>
    </location>
</feature>
<evidence type="ECO:0000256" key="1">
    <source>
        <dbReference type="SAM" id="MobiDB-lite"/>
    </source>
</evidence>
<keyword evidence="4" id="KW-1185">Reference proteome</keyword>
<feature type="compositionally biased region" description="Low complexity" evidence="1">
    <location>
        <begin position="319"/>
        <end position="337"/>
    </location>
</feature>
<dbReference type="Gene3D" id="3.40.50.1460">
    <property type="match status" value="1"/>
</dbReference>